<dbReference type="AlphaFoldDB" id="A0A9W5YIS4"/>
<evidence type="ECO:0008006" key="3">
    <source>
        <dbReference type="Google" id="ProtNLM"/>
    </source>
</evidence>
<dbReference type="SUPFAM" id="SSF52833">
    <property type="entry name" value="Thioredoxin-like"/>
    <property type="match status" value="1"/>
</dbReference>
<comment type="caution">
    <text evidence="1">The sequence shown here is derived from an EMBL/GenBank/DDBJ whole genome shotgun (WGS) entry which is preliminary data.</text>
</comment>
<evidence type="ECO:0000313" key="2">
    <source>
        <dbReference type="Proteomes" id="UP001143548"/>
    </source>
</evidence>
<reference evidence="1" key="1">
    <citation type="submission" date="2022-07" db="EMBL/GenBank/DDBJ databases">
        <title>Taxonomy of Aspergillus series Nigri: significant species reduction supported by multi-species coalescent approaches.</title>
        <authorList>
            <person name="Bian C."/>
            <person name="Kusuya Y."/>
            <person name="Sklenar F."/>
            <person name="D'hooge E."/>
            <person name="Yaguchi T."/>
            <person name="Takahashi H."/>
            <person name="Hubka V."/>
        </authorList>
    </citation>
    <scope>NUCLEOTIDE SEQUENCE</scope>
    <source>
        <strain evidence="1">CBS 733.88</strain>
    </source>
</reference>
<gene>
    <name evidence="1" type="ORF">AbraCBS73388_010789</name>
</gene>
<protein>
    <recommendedName>
        <fullName evidence="3">Thioredoxin domain-containing protein</fullName>
    </recommendedName>
</protein>
<dbReference type="CDD" id="cd02947">
    <property type="entry name" value="TRX_family"/>
    <property type="match status" value="1"/>
</dbReference>
<name>A0A9W5YIS4_9EURO</name>
<evidence type="ECO:0000313" key="1">
    <source>
        <dbReference type="EMBL" id="GKZ17849.1"/>
    </source>
</evidence>
<dbReference type="EMBL" id="BROQ01000008">
    <property type="protein sequence ID" value="GKZ17849.1"/>
    <property type="molecule type" value="Genomic_DNA"/>
</dbReference>
<dbReference type="InterPro" id="IPR036249">
    <property type="entry name" value="Thioredoxin-like_sf"/>
</dbReference>
<dbReference type="Gene3D" id="3.40.30.10">
    <property type="entry name" value="Glutaredoxin"/>
    <property type="match status" value="1"/>
</dbReference>
<organism evidence="1 2">
    <name type="scientific">Aspergillus brasiliensis</name>
    <dbReference type="NCBI Taxonomy" id="319629"/>
    <lineage>
        <taxon>Eukaryota</taxon>
        <taxon>Fungi</taxon>
        <taxon>Dikarya</taxon>
        <taxon>Ascomycota</taxon>
        <taxon>Pezizomycotina</taxon>
        <taxon>Eurotiomycetes</taxon>
        <taxon>Eurotiomycetidae</taxon>
        <taxon>Eurotiales</taxon>
        <taxon>Aspergillaceae</taxon>
        <taxon>Aspergillus</taxon>
        <taxon>Aspergillus subgen. Circumdati</taxon>
    </lineage>
</organism>
<sequence length="69" mass="7825">MDELNRIGAKYPELYQAWVNTDSHLDLAQEWGFTAIPATVGYKNGAKVDYFVGPQYLDTQVEGFIKKVL</sequence>
<accession>A0A9W5YIS4</accession>
<dbReference type="Proteomes" id="UP001143548">
    <property type="component" value="Unassembled WGS sequence"/>
</dbReference>
<proteinExistence type="predicted"/>